<dbReference type="Pfam" id="PF02518">
    <property type="entry name" value="HATPase_c"/>
    <property type="match status" value="1"/>
</dbReference>
<dbReference type="SMART" id="SM00304">
    <property type="entry name" value="HAMP"/>
    <property type="match status" value="1"/>
</dbReference>
<evidence type="ECO:0000259" key="17">
    <source>
        <dbReference type="PROSITE" id="PS50885"/>
    </source>
</evidence>
<keyword evidence="7" id="KW-0547">Nucleotide-binding</keyword>
<keyword evidence="10 14" id="KW-1133">Transmembrane helix</keyword>
<evidence type="ECO:0000256" key="12">
    <source>
        <dbReference type="ARBA" id="ARBA00023136"/>
    </source>
</evidence>
<evidence type="ECO:0000256" key="10">
    <source>
        <dbReference type="ARBA" id="ARBA00022989"/>
    </source>
</evidence>
<dbReference type="SMART" id="SM00388">
    <property type="entry name" value="HisKA"/>
    <property type="match status" value="1"/>
</dbReference>
<dbReference type="InterPro" id="IPR001789">
    <property type="entry name" value="Sig_transdc_resp-reg_receiver"/>
</dbReference>
<keyword evidence="6 14" id="KW-0812">Transmembrane</keyword>
<evidence type="ECO:0000256" key="9">
    <source>
        <dbReference type="ARBA" id="ARBA00022840"/>
    </source>
</evidence>
<keyword evidence="4 13" id="KW-0597">Phosphoprotein</keyword>
<dbReference type="AlphaFoldDB" id="A0A290MVF2"/>
<evidence type="ECO:0000256" key="6">
    <source>
        <dbReference type="ARBA" id="ARBA00022692"/>
    </source>
</evidence>
<evidence type="ECO:0000256" key="8">
    <source>
        <dbReference type="ARBA" id="ARBA00022777"/>
    </source>
</evidence>
<dbReference type="Pfam" id="PF00072">
    <property type="entry name" value="Response_reg"/>
    <property type="match status" value="1"/>
</dbReference>
<evidence type="ECO:0000256" key="14">
    <source>
        <dbReference type="SAM" id="Phobius"/>
    </source>
</evidence>
<dbReference type="PANTHER" id="PTHR45339">
    <property type="entry name" value="HYBRID SIGNAL TRANSDUCTION HISTIDINE KINASE J"/>
    <property type="match status" value="1"/>
</dbReference>
<dbReference type="Pfam" id="PF00512">
    <property type="entry name" value="HisKA"/>
    <property type="match status" value="1"/>
</dbReference>
<proteinExistence type="predicted"/>
<evidence type="ECO:0000313" key="18">
    <source>
        <dbReference type="EMBL" id="ATC32958.1"/>
    </source>
</evidence>
<dbReference type="FunFam" id="1.10.287.130:FF:000004">
    <property type="entry name" value="Ethylene receptor 1"/>
    <property type="match status" value="1"/>
</dbReference>
<feature type="domain" description="Response regulatory" evidence="16">
    <location>
        <begin position="559"/>
        <end position="678"/>
    </location>
</feature>
<dbReference type="InterPro" id="IPR004358">
    <property type="entry name" value="Sig_transdc_His_kin-like_C"/>
</dbReference>
<dbReference type="PROSITE" id="PS50109">
    <property type="entry name" value="HIS_KIN"/>
    <property type="match status" value="1"/>
</dbReference>
<dbReference type="SUPFAM" id="SSF158472">
    <property type="entry name" value="HAMP domain-like"/>
    <property type="match status" value="1"/>
</dbReference>
<dbReference type="InterPro" id="IPR011006">
    <property type="entry name" value="CheY-like_superfamily"/>
</dbReference>
<dbReference type="SUPFAM" id="SSF52172">
    <property type="entry name" value="CheY-like"/>
    <property type="match status" value="1"/>
</dbReference>
<evidence type="ECO:0000256" key="13">
    <source>
        <dbReference type="PROSITE-ProRule" id="PRU00169"/>
    </source>
</evidence>
<dbReference type="Gene3D" id="3.30.565.10">
    <property type="entry name" value="Histidine kinase-like ATPase, C-terminal domain"/>
    <property type="match status" value="1"/>
</dbReference>
<keyword evidence="11" id="KW-0902">Two-component regulatory system</keyword>
<dbReference type="CDD" id="cd00082">
    <property type="entry name" value="HisKA"/>
    <property type="match status" value="1"/>
</dbReference>
<dbReference type="CDD" id="cd16922">
    <property type="entry name" value="HATPase_EvgS-ArcB-TorS-like"/>
    <property type="match status" value="1"/>
</dbReference>
<dbReference type="SUPFAM" id="SSF47384">
    <property type="entry name" value="Homodimeric domain of signal transducing histidine kinase"/>
    <property type="match status" value="1"/>
</dbReference>
<evidence type="ECO:0000256" key="1">
    <source>
        <dbReference type="ARBA" id="ARBA00000085"/>
    </source>
</evidence>
<evidence type="ECO:0000256" key="7">
    <source>
        <dbReference type="ARBA" id="ARBA00022741"/>
    </source>
</evidence>
<evidence type="ECO:0000256" key="3">
    <source>
        <dbReference type="ARBA" id="ARBA00012438"/>
    </source>
</evidence>
<evidence type="ECO:0000259" key="16">
    <source>
        <dbReference type="PROSITE" id="PS50110"/>
    </source>
</evidence>
<dbReference type="InterPro" id="IPR036890">
    <property type="entry name" value="HATPase_C_sf"/>
</dbReference>
<sequence length="680" mass="72521">MPRKWGGNRGGASAGAVRRVARGHPRPVVAPGQSSSLCSVLPPTQCGLVLIAGFERMTVGAPADSLPRGKRRLEAQIVGVALLSTIVALFAAFSVYQWRNWRVDREALAHETLVMADALARSAHAHVAREEVAAVDTIRELIAASDRKVAVAYAPKGGREVRFSSQGATFGPPPVKPVTAPEFHYRGLQLEAFAPIRVDGEQVGAIALMVDGQDLLISRFVNIAIALFLSAAALVGAGLMARRLTRQALAPLSALVKAVDEAATSKDFRARVPVARDDELGLLTHRFNHLLATLESYDADLKSALREATLAREAAEGANRLKEQFLANMSHELRTPLNGVLGMSQSLLREPMVPSQRERVELIMSSGSVLLMLLNEILDLSDLERGAIRLESKPFDLATTVGEACDAAVLMAEDKGVALDTEIDPHAAGRWLGDARRLHQILYHLVANALKFTSAGHVRVKASAHDGELILSVTDTGMGIDAETLPRLFEAFTQADAASTRAIGGAGVGLSICHRLVGLMGGRLEAKSEVGRGSVFTVALPMGRDSAAEPAAGQDAALRVLVAEDNEANQRVVRTVLNALGIDPVIVADGEAVVRAWSTGAWDLVLMDIQMPLKNGVDATLEIRRLEAERGLPATRIVALTANAMPHQVETYNAAGMDGVVQKPIMIAELQAALVRDRAA</sequence>
<gene>
    <name evidence="18" type="ORF">CA606_11800</name>
</gene>
<dbReference type="PANTHER" id="PTHR45339:SF1">
    <property type="entry name" value="HYBRID SIGNAL TRANSDUCTION HISTIDINE KINASE J"/>
    <property type="match status" value="1"/>
</dbReference>
<dbReference type="FunFam" id="3.30.565.10:FF:000010">
    <property type="entry name" value="Sensor histidine kinase RcsC"/>
    <property type="match status" value="1"/>
</dbReference>
<dbReference type="Pfam" id="PF00672">
    <property type="entry name" value="HAMP"/>
    <property type="match status" value="1"/>
</dbReference>
<dbReference type="GO" id="GO:0000155">
    <property type="term" value="F:phosphorelay sensor kinase activity"/>
    <property type="evidence" value="ECO:0007669"/>
    <property type="project" value="InterPro"/>
</dbReference>
<feature type="transmembrane region" description="Helical" evidence="14">
    <location>
        <begin position="220"/>
        <end position="241"/>
    </location>
</feature>
<dbReference type="InterPro" id="IPR036097">
    <property type="entry name" value="HisK_dim/P_sf"/>
</dbReference>
<dbReference type="Gene3D" id="6.10.340.10">
    <property type="match status" value="1"/>
</dbReference>
<dbReference type="CDD" id="cd06225">
    <property type="entry name" value="HAMP"/>
    <property type="match status" value="1"/>
</dbReference>
<dbReference type="GO" id="GO:0005524">
    <property type="term" value="F:ATP binding"/>
    <property type="evidence" value="ECO:0007669"/>
    <property type="project" value="UniProtKB-KW"/>
</dbReference>
<dbReference type="PROSITE" id="PS50885">
    <property type="entry name" value="HAMP"/>
    <property type="match status" value="1"/>
</dbReference>
<accession>A0A290MVF2</accession>
<dbReference type="PROSITE" id="PS50110">
    <property type="entry name" value="RESPONSE_REGULATORY"/>
    <property type="match status" value="1"/>
</dbReference>
<dbReference type="Gene3D" id="1.10.287.130">
    <property type="match status" value="1"/>
</dbReference>
<dbReference type="Gene3D" id="3.40.50.2300">
    <property type="match status" value="1"/>
</dbReference>
<keyword evidence="8" id="KW-0418">Kinase</keyword>
<keyword evidence="5" id="KW-0808">Transferase</keyword>
<reference evidence="19" key="1">
    <citation type="submission" date="2017-09" db="EMBL/GenBank/DDBJ databases">
        <title>Genome evolution observed in wild isolates of Caulobacter crescentus.</title>
        <authorList>
            <person name="Ely B."/>
            <person name="Wilson K."/>
            <person name="Scott D."/>
        </authorList>
    </citation>
    <scope>NUCLEOTIDE SEQUENCE [LARGE SCALE GENOMIC DNA]</scope>
    <source>
        <strain evidence="19">CB13b1a</strain>
    </source>
</reference>
<evidence type="ECO:0000259" key="15">
    <source>
        <dbReference type="PROSITE" id="PS50109"/>
    </source>
</evidence>
<name>A0A290MVF2_CAUVI</name>
<evidence type="ECO:0000256" key="5">
    <source>
        <dbReference type="ARBA" id="ARBA00022679"/>
    </source>
</evidence>
<dbReference type="InterPro" id="IPR003661">
    <property type="entry name" value="HisK_dim/P_dom"/>
</dbReference>
<protein>
    <recommendedName>
        <fullName evidence="3">histidine kinase</fullName>
        <ecNumber evidence="3">2.7.13.3</ecNumber>
    </recommendedName>
</protein>
<evidence type="ECO:0000256" key="2">
    <source>
        <dbReference type="ARBA" id="ARBA00004370"/>
    </source>
</evidence>
<keyword evidence="12 14" id="KW-0472">Membrane</keyword>
<keyword evidence="9" id="KW-0067">ATP-binding</keyword>
<feature type="modified residue" description="4-aspartylphosphate" evidence="13">
    <location>
        <position position="608"/>
    </location>
</feature>
<comment type="catalytic activity">
    <reaction evidence="1">
        <text>ATP + protein L-histidine = ADP + protein N-phospho-L-histidine.</text>
        <dbReference type="EC" id="2.7.13.3"/>
    </reaction>
</comment>
<dbReference type="EMBL" id="CP023315">
    <property type="protein sequence ID" value="ATC32958.1"/>
    <property type="molecule type" value="Genomic_DNA"/>
</dbReference>
<evidence type="ECO:0000256" key="11">
    <source>
        <dbReference type="ARBA" id="ARBA00023012"/>
    </source>
</evidence>
<dbReference type="Proteomes" id="UP000217311">
    <property type="component" value="Chromosome"/>
</dbReference>
<feature type="domain" description="HAMP" evidence="17">
    <location>
        <begin position="246"/>
        <end position="299"/>
    </location>
</feature>
<feature type="domain" description="Histidine kinase" evidence="15">
    <location>
        <begin position="328"/>
        <end position="544"/>
    </location>
</feature>
<dbReference type="SUPFAM" id="SSF55874">
    <property type="entry name" value="ATPase domain of HSP90 chaperone/DNA topoisomerase II/histidine kinase"/>
    <property type="match status" value="1"/>
</dbReference>
<dbReference type="InterPro" id="IPR005467">
    <property type="entry name" value="His_kinase_dom"/>
</dbReference>
<dbReference type="SMART" id="SM00387">
    <property type="entry name" value="HATPase_c"/>
    <property type="match status" value="1"/>
</dbReference>
<organism evidence="18 19">
    <name type="scientific">Caulobacter vibrioides</name>
    <name type="common">Caulobacter crescentus</name>
    <dbReference type="NCBI Taxonomy" id="155892"/>
    <lineage>
        <taxon>Bacteria</taxon>
        <taxon>Pseudomonadati</taxon>
        <taxon>Pseudomonadota</taxon>
        <taxon>Alphaproteobacteria</taxon>
        <taxon>Caulobacterales</taxon>
        <taxon>Caulobacteraceae</taxon>
        <taxon>Caulobacter</taxon>
    </lineage>
</organism>
<dbReference type="GO" id="GO:0016020">
    <property type="term" value="C:membrane"/>
    <property type="evidence" value="ECO:0007669"/>
    <property type="project" value="UniProtKB-SubCell"/>
</dbReference>
<feature type="transmembrane region" description="Helical" evidence="14">
    <location>
        <begin position="77"/>
        <end position="98"/>
    </location>
</feature>
<evidence type="ECO:0000256" key="4">
    <source>
        <dbReference type="ARBA" id="ARBA00022553"/>
    </source>
</evidence>
<dbReference type="PRINTS" id="PR00344">
    <property type="entry name" value="BCTRLSENSOR"/>
</dbReference>
<dbReference type="EC" id="2.7.13.3" evidence="3"/>
<dbReference type="InterPro" id="IPR003594">
    <property type="entry name" value="HATPase_dom"/>
</dbReference>
<evidence type="ECO:0000313" key="19">
    <source>
        <dbReference type="Proteomes" id="UP000217311"/>
    </source>
</evidence>
<comment type="subcellular location">
    <subcellularLocation>
        <location evidence="2">Membrane</location>
    </subcellularLocation>
</comment>
<dbReference type="SMART" id="SM00448">
    <property type="entry name" value="REC"/>
    <property type="match status" value="1"/>
</dbReference>
<dbReference type="InterPro" id="IPR003660">
    <property type="entry name" value="HAMP_dom"/>
</dbReference>
<dbReference type="CDD" id="cd17546">
    <property type="entry name" value="REC_hyHK_CKI1_RcsC-like"/>
    <property type="match status" value="1"/>
</dbReference>